<dbReference type="EMBL" id="AKHW03005996">
    <property type="protein sequence ID" value="KYO24840.1"/>
    <property type="molecule type" value="Genomic_DNA"/>
</dbReference>
<dbReference type="Proteomes" id="UP000050525">
    <property type="component" value="Unassembled WGS sequence"/>
</dbReference>
<name>A0A151MKC0_ALLMI</name>
<reference evidence="1 2" key="1">
    <citation type="journal article" date="2012" name="Genome Biol.">
        <title>Sequencing three crocodilian genomes to illuminate the evolution of archosaurs and amniotes.</title>
        <authorList>
            <person name="St John J.A."/>
            <person name="Braun E.L."/>
            <person name="Isberg S.R."/>
            <person name="Miles L.G."/>
            <person name="Chong A.Y."/>
            <person name="Gongora J."/>
            <person name="Dalzell P."/>
            <person name="Moran C."/>
            <person name="Bed'hom B."/>
            <person name="Abzhanov A."/>
            <person name="Burgess S.C."/>
            <person name="Cooksey A.M."/>
            <person name="Castoe T.A."/>
            <person name="Crawford N.G."/>
            <person name="Densmore L.D."/>
            <person name="Drew J.C."/>
            <person name="Edwards S.V."/>
            <person name="Faircloth B.C."/>
            <person name="Fujita M.K."/>
            <person name="Greenwold M.J."/>
            <person name="Hoffmann F.G."/>
            <person name="Howard J.M."/>
            <person name="Iguchi T."/>
            <person name="Janes D.E."/>
            <person name="Khan S.Y."/>
            <person name="Kohno S."/>
            <person name="de Koning A.J."/>
            <person name="Lance S.L."/>
            <person name="McCarthy F.M."/>
            <person name="McCormack J.E."/>
            <person name="Merchant M.E."/>
            <person name="Peterson D.G."/>
            <person name="Pollock D.D."/>
            <person name="Pourmand N."/>
            <person name="Raney B.J."/>
            <person name="Roessler K.A."/>
            <person name="Sanford J.R."/>
            <person name="Sawyer R.H."/>
            <person name="Schmidt C.J."/>
            <person name="Triplett E.W."/>
            <person name="Tuberville T.D."/>
            <person name="Venegas-Anaya M."/>
            <person name="Howard J.T."/>
            <person name="Jarvis E.D."/>
            <person name="Guillette L.J.Jr."/>
            <person name="Glenn T.C."/>
            <person name="Green R.E."/>
            <person name="Ray D.A."/>
        </authorList>
    </citation>
    <scope>NUCLEOTIDE SEQUENCE [LARGE SCALE GENOMIC DNA]</scope>
    <source>
        <strain evidence="1">KSC_2009_1</strain>
    </source>
</reference>
<sequence length="99" mass="10888">MEAERALLLWECAAPTCKLRTFDLGSGSGKRVQTVHNSDSKIMNLTELNLLNLSNFTCQSSNLATASSARLKSPLSPLGLQSTLTSTFTFIRWLLLEEP</sequence>
<dbReference type="AlphaFoldDB" id="A0A151MKC0"/>
<protein>
    <submittedName>
        <fullName evidence="1">Uncharacterized protein</fullName>
    </submittedName>
</protein>
<gene>
    <name evidence="1" type="ORF">Y1Q_0023721</name>
</gene>
<accession>A0A151MKC0</accession>
<evidence type="ECO:0000313" key="2">
    <source>
        <dbReference type="Proteomes" id="UP000050525"/>
    </source>
</evidence>
<comment type="caution">
    <text evidence="1">The sequence shown here is derived from an EMBL/GenBank/DDBJ whole genome shotgun (WGS) entry which is preliminary data.</text>
</comment>
<organism evidence="1 2">
    <name type="scientific">Alligator mississippiensis</name>
    <name type="common">American alligator</name>
    <dbReference type="NCBI Taxonomy" id="8496"/>
    <lineage>
        <taxon>Eukaryota</taxon>
        <taxon>Metazoa</taxon>
        <taxon>Chordata</taxon>
        <taxon>Craniata</taxon>
        <taxon>Vertebrata</taxon>
        <taxon>Euteleostomi</taxon>
        <taxon>Archelosauria</taxon>
        <taxon>Archosauria</taxon>
        <taxon>Crocodylia</taxon>
        <taxon>Alligatoridae</taxon>
        <taxon>Alligatorinae</taxon>
        <taxon>Alligator</taxon>
    </lineage>
</organism>
<proteinExistence type="predicted"/>
<keyword evidence="2" id="KW-1185">Reference proteome</keyword>
<evidence type="ECO:0000313" key="1">
    <source>
        <dbReference type="EMBL" id="KYO24840.1"/>
    </source>
</evidence>